<dbReference type="HOGENOM" id="CLU_170247_0_1_9"/>
<organism evidence="1 2">
    <name type="scientific">Dorea longicatena DSM 13814</name>
    <dbReference type="NCBI Taxonomy" id="411462"/>
    <lineage>
        <taxon>Bacteria</taxon>
        <taxon>Bacillati</taxon>
        <taxon>Bacillota</taxon>
        <taxon>Clostridia</taxon>
        <taxon>Lachnospirales</taxon>
        <taxon>Lachnospiraceae</taxon>
        <taxon>Dorea</taxon>
    </lineage>
</organism>
<dbReference type="Gene3D" id="3.30.70.1150">
    <property type="entry name" value="ACT-like. Chain A, domain 2"/>
    <property type="match status" value="1"/>
</dbReference>
<dbReference type="EMBL" id="AAXB02000018">
    <property type="protein sequence ID" value="EDM62017.1"/>
    <property type="molecule type" value="Genomic_DNA"/>
</dbReference>
<dbReference type="InterPro" id="IPR045865">
    <property type="entry name" value="ACT-like_dom_sf"/>
</dbReference>
<dbReference type="eggNOG" id="COG0864">
    <property type="taxonomic scope" value="Bacteria"/>
</dbReference>
<dbReference type="InterPro" id="IPR023860">
    <property type="entry name" value="FeFe-hyd_TM1266"/>
</dbReference>
<dbReference type="Pfam" id="PF21699">
    <property type="entry name" value="TM1266-like"/>
    <property type="match status" value="1"/>
</dbReference>
<evidence type="ECO:0000313" key="2">
    <source>
        <dbReference type="Proteomes" id="UP000004016"/>
    </source>
</evidence>
<dbReference type="InterPro" id="IPR027271">
    <property type="entry name" value="Acetolactate_synth/TF_NikR_C"/>
</dbReference>
<comment type="caution">
    <text evidence="1">The sequence shown here is derived from an EMBL/GenBank/DDBJ whole genome shotgun (WGS) entry which is preliminary data.</text>
</comment>
<evidence type="ECO:0000313" key="1">
    <source>
        <dbReference type="EMBL" id="EDM62017.1"/>
    </source>
</evidence>
<reference evidence="1 2" key="2">
    <citation type="submission" date="2007-04" db="EMBL/GenBank/DDBJ databases">
        <title>Draft genome sequence of Dorea longicatena (DSM 13814).</title>
        <authorList>
            <person name="Sudarsanam P."/>
            <person name="Ley R."/>
            <person name="Guruge J."/>
            <person name="Turnbaugh P.J."/>
            <person name="Mahowald M."/>
            <person name="Liep D."/>
            <person name="Gordon J."/>
        </authorList>
    </citation>
    <scope>NUCLEOTIDE SEQUENCE [LARGE SCALE GENOMIC DNA]</scope>
    <source>
        <strain evidence="1 2">DSM 13814</strain>
    </source>
</reference>
<sequence>MEDKADIKHEKVRKSMDTRVAVISIIVENPEAIETLNHLLHEAGQFIIGRMGIPYREKGINIISIAIDAPQDMISTLSGKIGRLNGVSTKTAYSNIITKAGE</sequence>
<dbReference type="SUPFAM" id="SSF55021">
    <property type="entry name" value="ACT-like"/>
    <property type="match status" value="1"/>
</dbReference>
<dbReference type="NCBIfam" id="TIGR03959">
    <property type="entry name" value="hyd_TM1266"/>
    <property type="match status" value="1"/>
</dbReference>
<gene>
    <name evidence="1" type="ORF">DORLON_02577</name>
</gene>
<protein>
    <submittedName>
        <fullName evidence="1">Putative iron-only hydrogenase system regulator</fullName>
    </submittedName>
</protein>
<dbReference type="AlphaFoldDB" id="A6BJT2"/>
<dbReference type="Proteomes" id="UP000004016">
    <property type="component" value="Unassembled WGS sequence"/>
</dbReference>
<proteinExistence type="predicted"/>
<accession>A6BJT2</accession>
<reference evidence="1 2" key="1">
    <citation type="submission" date="2007-03" db="EMBL/GenBank/DDBJ databases">
        <authorList>
            <person name="Fulton L."/>
            <person name="Clifton S."/>
            <person name="Fulton B."/>
            <person name="Xu J."/>
            <person name="Minx P."/>
            <person name="Pepin K.H."/>
            <person name="Johnson M."/>
            <person name="Thiruvilangam P."/>
            <person name="Bhonagiri V."/>
            <person name="Nash W.E."/>
            <person name="Mardis E.R."/>
            <person name="Wilson R.K."/>
        </authorList>
    </citation>
    <scope>NUCLEOTIDE SEQUENCE [LARGE SCALE GENOMIC DNA]</scope>
    <source>
        <strain evidence="1 2">DSM 13814</strain>
    </source>
</reference>
<name>A6BJT2_9FIRM</name>